<dbReference type="InterPro" id="IPR036055">
    <property type="entry name" value="LDL_receptor-like_sf"/>
</dbReference>
<feature type="domain" description="Ig-like" evidence="13">
    <location>
        <begin position="31"/>
        <end position="120"/>
    </location>
</feature>
<dbReference type="InterPro" id="IPR036179">
    <property type="entry name" value="Ig-like_dom_sf"/>
</dbReference>
<dbReference type="GO" id="GO:0016324">
    <property type="term" value="C:apical plasma membrane"/>
    <property type="evidence" value="ECO:0007669"/>
    <property type="project" value="TreeGrafter"/>
</dbReference>
<sequence length="905" mass="99000">MAGNVLVGLGACALLVLFLGPSNTLSTMLPPRLSSKQSVLRVTEGQTGAVLDCSLDVGDDPIAYRWLKDHQLVTGALGFAYRGYRQVLLAFHSIERQHAGTYVCEASNEAGVHSQAIKVIVESDGSQSRMSDELPHTEELLIDMATSISDVLAEGECICDTLFLLHSSTDAPSETLAAQANLVHTIADSIISESTRVSVLTYSDYTVTKLSFGDGVNRCALRNAFHDMSHERWGTRIQPVLREAFKKFRKSKATCKVMFLPIFGSLGMEGADVIEAQKLKKIGVKIFILEVTPKPLDGVMEMASKRGDGQPYYWRVPLRIWPTIVTYMKYMSDELEGCTSQEDIPGKCVSAGGECFNSSTCLGAGMGCVSGSCQHLECRDNSQGCCTGSNQYWCGDVTNHCTPASSTCDGRIQCMNGADEDNCWTKKCPEEKIVRCQSSTLCLDLMDLCDGEPACPGGEDEDPRFCRSFPCPKDRPFRCRSGKCIENQNLCDGVFKDCEEGEDEDLDFCSRVHVCPSTRPFKCDYGKCIAEKMLCDGSYNCLDATDELVCGEKSCPAERPFKCLSGLCISMDEVCNGVKDGCDDGSDENNCTAVPCPPGRNFKCSNGRCIDGWLICNKVNDCGDGSDELSCEATSTVTPEPEEPSCDETEFLCDNGACIPKNKICDGRKHCLSGDDEMDCKSRPCPPDRPHKCGDGTCVTSAPPCDGVQHCGDASDEINCTHTEEKDLDEGSYTEKDTDYDYDDNEYEDNEYVYITEKPVPKTTTTTTLPPPIIEAGEPDETPLPTLINDPDETHIDPVEPDSYDILDPYDDKELEEPADITPVHSHDVDDITSDVDAAKHDDEEDDDNTETDETNAETVETIFKEVEPAASSEQGVSSALCVAPVCTLIIAPMFVISFRHVWTR</sequence>
<dbReference type="GO" id="GO:0042562">
    <property type="term" value="F:hormone binding"/>
    <property type="evidence" value="ECO:0007669"/>
    <property type="project" value="TreeGrafter"/>
</dbReference>
<dbReference type="InterPro" id="IPR002035">
    <property type="entry name" value="VWF_A"/>
</dbReference>
<evidence type="ECO:0000256" key="4">
    <source>
        <dbReference type="ARBA" id="ARBA00022989"/>
    </source>
</evidence>
<dbReference type="GO" id="GO:0043235">
    <property type="term" value="C:receptor complex"/>
    <property type="evidence" value="ECO:0007669"/>
    <property type="project" value="TreeGrafter"/>
</dbReference>
<comment type="caution">
    <text evidence="14">The sequence shown here is derived from an EMBL/GenBank/DDBJ whole genome shotgun (WGS) entry which is preliminary data.</text>
</comment>
<dbReference type="PANTHER" id="PTHR22722">
    <property type="entry name" value="LOW-DENSITY LIPOPROTEIN RECEPTOR-RELATED PROTEIN 2-RELATED"/>
    <property type="match status" value="1"/>
</dbReference>
<dbReference type="Pfam" id="PF13927">
    <property type="entry name" value="Ig_3"/>
    <property type="match status" value="1"/>
</dbReference>
<evidence type="ECO:0000256" key="12">
    <source>
        <dbReference type="SAM" id="SignalP"/>
    </source>
</evidence>
<keyword evidence="7" id="KW-0675">Receptor</keyword>
<evidence type="ECO:0000256" key="9">
    <source>
        <dbReference type="PROSITE-ProRule" id="PRU00124"/>
    </source>
</evidence>
<dbReference type="SUPFAM" id="SSF53300">
    <property type="entry name" value="vWA-like"/>
    <property type="match status" value="1"/>
</dbReference>
<feature type="signal peptide" evidence="12">
    <location>
        <begin position="1"/>
        <end position="24"/>
    </location>
</feature>
<dbReference type="Gene3D" id="2.60.40.10">
    <property type="entry name" value="Immunoglobulins"/>
    <property type="match status" value="1"/>
</dbReference>
<feature type="region of interest" description="Disordered" evidence="10">
    <location>
        <begin position="762"/>
        <end position="810"/>
    </location>
</feature>
<evidence type="ECO:0000256" key="8">
    <source>
        <dbReference type="ARBA" id="ARBA00023180"/>
    </source>
</evidence>
<feature type="disulfide bond" evidence="9">
    <location>
        <begin position="535"/>
        <end position="550"/>
    </location>
</feature>
<keyword evidence="8" id="KW-0325">Glycoprotein</keyword>
<dbReference type="GO" id="GO:0006898">
    <property type="term" value="P:receptor-mediated endocytosis"/>
    <property type="evidence" value="ECO:0007669"/>
    <property type="project" value="TreeGrafter"/>
</dbReference>
<dbReference type="PROSITE" id="PS50835">
    <property type="entry name" value="IG_LIKE"/>
    <property type="match status" value="1"/>
</dbReference>
<dbReference type="AlphaFoldDB" id="A0AAW0WY40"/>
<evidence type="ECO:0000256" key="11">
    <source>
        <dbReference type="SAM" id="Phobius"/>
    </source>
</evidence>
<dbReference type="SMART" id="SM00409">
    <property type="entry name" value="IG"/>
    <property type="match status" value="1"/>
</dbReference>
<dbReference type="Proteomes" id="UP001445076">
    <property type="component" value="Unassembled WGS sequence"/>
</dbReference>
<evidence type="ECO:0000256" key="3">
    <source>
        <dbReference type="ARBA" id="ARBA00022737"/>
    </source>
</evidence>
<feature type="disulfide bond" evidence="9">
    <location>
        <begin position="408"/>
        <end position="423"/>
    </location>
</feature>
<dbReference type="FunFam" id="4.10.400.10:FF:000065">
    <property type="entry name" value="Transmembrane protease serine 7"/>
    <property type="match status" value="1"/>
</dbReference>
<evidence type="ECO:0000256" key="7">
    <source>
        <dbReference type="ARBA" id="ARBA00023170"/>
    </source>
</evidence>
<feature type="disulfide bond" evidence="9">
    <location>
        <begin position="523"/>
        <end position="541"/>
    </location>
</feature>
<keyword evidence="5 11" id="KW-0472">Membrane</keyword>
<protein>
    <recommendedName>
        <fullName evidence="13">Ig-like domain-containing protein</fullName>
    </recommendedName>
</protein>
<dbReference type="PROSITE" id="PS01209">
    <property type="entry name" value="LDLRA_1"/>
    <property type="match status" value="4"/>
</dbReference>
<feature type="disulfide bond" evidence="9">
    <location>
        <begin position="705"/>
        <end position="720"/>
    </location>
</feature>
<dbReference type="InterPro" id="IPR003599">
    <property type="entry name" value="Ig_sub"/>
</dbReference>
<dbReference type="SMART" id="SM00192">
    <property type="entry name" value="LDLa"/>
    <property type="match status" value="8"/>
</dbReference>
<keyword evidence="4 11" id="KW-1133">Transmembrane helix</keyword>
<dbReference type="InterPro" id="IPR007110">
    <property type="entry name" value="Ig-like_dom"/>
</dbReference>
<organism evidence="14 15">
    <name type="scientific">Cherax quadricarinatus</name>
    <name type="common">Australian red claw crayfish</name>
    <dbReference type="NCBI Taxonomy" id="27406"/>
    <lineage>
        <taxon>Eukaryota</taxon>
        <taxon>Metazoa</taxon>
        <taxon>Ecdysozoa</taxon>
        <taxon>Arthropoda</taxon>
        <taxon>Crustacea</taxon>
        <taxon>Multicrustacea</taxon>
        <taxon>Malacostraca</taxon>
        <taxon>Eumalacostraca</taxon>
        <taxon>Eucarida</taxon>
        <taxon>Decapoda</taxon>
        <taxon>Pleocyemata</taxon>
        <taxon>Astacidea</taxon>
        <taxon>Parastacoidea</taxon>
        <taxon>Parastacidae</taxon>
        <taxon>Cherax</taxon>
    </lineage>
</organism>
<keyword evidence="15" id="KW-1185">Reference proteome</keyword>
<evidence type="ECO:0000256" key="2">
    <source>
        <dbReference type="ARBA" id="ARBA00022692"/>
    </source>
</evidence>
<dbReference type="PROSITE" id="PS50068">
    <property type="entry name" value="LDLRA_2"/>
    <property type="match status" value="8"/>
</dbReference>
<dbReference type="SUPFAM" id="SSF48726">
    <property type="entry name" value="Immunoglobulin"/>
    <property type="match status" value="1"/>
</dbReference>
<dbReference type="Pfam" id="PF00057">
    <property type="entry name" value="Ldl_recept_a"/>
    <property type="match status" value="5"/>
</dbReference>
<dbReference type="Pfam" id="PF00092">
    <property type="entry name" value="VWA"/>
    <property type="match status" value="1"/>
</dbReference>
<feature type="disulfide bond" evidence="9">
    <location>
        <begin position="616"/>
        <end position="631"/>
    </location>
</feature>
<evidence type="ECO:0000256" key="5">
    <source>
        <dbReference type="ARBA" id="ARBA00023136"/>
    </source>
</evidence>
<evidence type="ECO:0000313" key="14">
    <source>
        <dbReference type="EMBL" id="KAK8731856.1"/>
    </source>
</evidence>
<feature type="transmembrane region" description="Helical" evidence="11">
    <location>
        <begin position="877"/>
        <end position="899"/>
    </location>
</feature>
<accession>A0AAW0WY40</accession>
<feature type="disulfide bond" evidence="9">
    <location>
        <begin position="665"/>
        <end position="680"/>
    </location>
</feature>
<dbReference type="CDD" id="cd00112">
    <property type="entry name" value="LDLa"/>
    <property type="match status" value="6"/>
</dbReference>
<feature type="disulfide bond" evidence="9">
    <location>
        <begin position="693"/>
        <end position="711"/>
    </location>
</feature>
<feature type="disulfide bond" evidence="9">
    <location>
        <begin position="653"/>
        <end position="671"/>
    </location>
</feature>
<dbReference type="InterPro" id="IPR002172">
    <property type="entry name" value="LDrepeatLR_classA_rpt"/>
</dbReference>
<evidence type="ECO:0000259" key="13">
    <source>
        <dbReference type="PROSITE" id="PS50835"/>
    </source>
</evidence>
<feature type="disulfide bond" evidence="9">
    <location>
        <begin position="646"/>
        <end position="658"/>
    </location>
</feature>
<keyword evidence="2 11" id="KW-0812">Transmembrane</keyword>
<dbReference type="PANTHER" id="PTHR22722:SF5">
    <property type="entry name" value="LOW-DENSITY LIPOPROTEIN RECEPTOR-RELATED PROTEIN 1B"/>
    <property type="match status" value="1"/>
</dbReference>
<name>A0AAW0WY40_CHEQU</name>
<keyword evidence="6 9" id="KW-1015">Disulfide bond</keyword>
<feature type="disulfide bond" evidence="9">
    <location>
        <begin position="604"/>
        <end position="622"/>
    </location>
</feature>
<dbReference type="Gene3D" id="4.10.400.10">
    <property type="entry name" value="Low-density Lipoprotein Receptor"/>
    <property type="match status" value="6"/>
</dbReference>
<dbReference type="InterPro" id="IPR013783">
    <property type="entry name" value="Ig-like_fold"/>
</dbReference>
<gene>
    <name evidence="14" type="ORF">OTU49_007304</name>
</gene>
<feature type="chain" id="PRO_5043530682" description="Ig-like domain-containing protein" evidence="12">
    <location>
        <begin position="25"/>
        <end position="905"/>
    </location>
</feature>
<dbReference type="InterPro" id="IPR036465">
    <property type="entry name" value="vWFA_dom_sf"/>
</dbReference>
<dbReference type="EMBL" id="JARKIK010000059">
    <property type="protein sequence ID" value="KAK8731856.1"/>
    <property type="molecule type" value="Genomic_DNA"/>
</dbReference>
<proteinExistence type="predicted"/>
<comment type="subcellular location">
    <subcellularLocation>
        <location evidence="1">Membrane</location>
        <topology evidence="1">Single-pass membrane protein</topology>
    </subcellularLocation>
</comment>
<dbReference type="SUPFAM" id="SSF57424">
    <property type="entry name" value="LDL receptor-like module"/>
    <property type="match status" value="5"/>
</dbReference>
<reference evidence="14 15" key="1">
    <citation type="journal article" date="2024" name="BMC Genomics">
        <title>Genome assembly of redclaw crayfish (Cherax quadricarinatus) provides insights into its immune adaptation and hypoxia tolerance.</title>
        <authorList>
            <person name="Liu Z."/>
            <person name="Zheng J."/>
            <person name="Li H."/>
            <person name="Fang K."/>
            <person name="Wang S."/>
            <person name="He J."/>
            <person name="Zhou D."/>
            <person name="Weng S."/>
            <person name="Chi M."/>
            <person name="Gu Z."/>
            <person name="He J."/>
            <person name="Li F."/>
            <person name="Wang M."/>
        </authorList>
    </citation>
    <scope>NUCLEOTIDE SEQUENCE [LARGE SCALE GENOMIC DNA]</scope>
    <source>
        <strain evidence="14">ZL_2023a</strain>
    </source>
</reference>
<dbReference type="Gene3D" id="3.40.50.410">
    <property type="entry name" value="von Willebrand factor, type A domain"/>
    <property type="match status" value="1"/>
</dbReference>
<evidence type="ECO:0000313" key="15">
    <source>
        <dbReference type="Proteomes" id="UP001445076"/>
    </source>
</evidence>
<feature type="compositionally biased region" description="Acidic residues" evidence="10">
    <location>
        <begin position="799"/>
        <end position="810"/>
    </location>
</feature>
<evidence type="ECO:0000256" key="1">
    <source>
        <dbReference type="ARBA" id="ARBA00004167"/>
    </source>
</evidence>
<evidence type="ECO:0000256" key="6">
    <source>
        <dbReference type="ARBA" id="ARBA00023157"/>
    </source>
</evidence>
<evidence type="ECO:0000256" key="10">
    <source>
        <dbReference type="SAM" id="MobiDB-lite"/>
    </source>
</evidence>
<dbReference type="InterPro" id="IPR023415">
    <property type="entry name" value="LDLR_class-A_CS"/>
</dbReference>
<keyword evidence="12" id="KW-0732">Signal</keyword>
<dbReference type="InterPro" id="IPR051221">
    <property type="entry name" value="LDLR-related"/>
</dbReference>
<keyword evidence="3" id="KW-0677">Repeat</keyword>
<dbReference type="PRINTS" id="PR00261">
    <property type="entry name" value="LDLRECEPTOR"/>
</dbReference>
<comment type="caution">
    <text evidence="9">Lacks conserved residue(s) required for the propagation of feature annotation.</text>
</comment>